<reference evidence="1 2" key="1">
    <citation type="submission" date="2023-09" db="EMBL/GenBank/DDBJ databases">
        <authorList>
            <person name="Rey-Velasco X."/>
        </authorList>
    </citation>
    <scope>NUCLEOTIDE SEQUENCE [LARGE SCALE GENOMIC DNA]</scope>
    <source>
        <strain evidence="1 2">F158</strain>
    </source>
</reference>
<sequence length="45" mass="5010">MAGGVLVNAREEGEVTRFAEAWRQEFGEVDIEIPGMSDDRSPEPM</sequence>
<dbReference type="Proteomes" id="UP001265259">
    <property type="component" value="Unassembled WGS sequence"/>
</dbReference>
<evidence type="ECO:0000313" key="2">
    <source>
        <dbReference type="Proteomes" id="UP001265259"/>
    </source>
</evidence>
<dbReference type="EMBL" id="JAVRHL010000003">
    <property type="protein sequence ID" value="MDT0683552.1"/>
    <property type="molecule type" value="Genomic_DNA"/>
</dbReference>
<proteinExistence type="predicted"/>
<accession>A0ABU3DIP0</accession>
<protein>
    <submittedName>
        <fullName evidence="1">Uncharacterized protein</fullName>
    </submittedName>
</protein>
<evidence type="ECO:0000313" key="1">
    <source>
        <dbReference type="EMBL" id="MDT0683552.1"/>
    </source>
</evidence>
<keyword evidence="2" id="KW-1185">Reference proteome</keyword>
<gene>
    <name evidence="1" type="ORF">RM543_12715</name>
</gene>
<comment type="caution">
    <text evidence="1">The sequence shown here is derived from an EMBL/GenBank/DDBJ whole genome shotgun (WGS) entry which is preliminary data.</text>
</comment>
<organism evidence="1 2">
    <name type="scientific">Tropicimonas omnivorans</name>
    <dbReference type="NCBI Taxonomy" id="3075590"/>
    <lineage>
        <taxon>Bacteria</taxon>
        <taxon>Pseudomonadati</taxon>
        <taxon>Pseudomonadota</taxon>
        <taxon>Alphaproteobacteria</taxon>
        <taxon>Rhodobacterales</taxon>
        <taxon>Roseobacteraceae</taxon>
        <taxon>Tropicimonas</taxon>
    </lineage>
</organism>
<dbReference type="RefSeq" id="WP_311692212.1">
    <property type="nucleotide sequence ID" value="NZ_JAVRHL010000003.1"/>
</dbReference>
<name>A0ABU3DIP0_9RHOB</name>